<keyword evidence="2" id="KW-0560">Oxidoreductase</keyword>
<dbReference type="PROSITE" id="PS00061">
    <property type="entry name" value="ADH_SHORT"/>
    <property type="match status" value="1"/>
</dbReference>
<dbReference type="RefSeq" id="WP_185066288.1">
    <property type="nucleotide sequence ID" value="NZ_BAABJP010000043.1"/>
</dbReference>
<accession>A0ABP9QYT0</accession>
<evidence type="ECO:0000313" key="3">
    <source>
        <dbReference type="EMBL" id="GAA5169618.1"/>
    </source>
</evidence>
<dbReference type="SUPFAM" id="SSF51735">
    <property type="entry name" value="NAD(P)-binding Rossmann-fold domains"/>
    <property type="match status" value="1"/>
</dbReference>
<dbReference type="InterPro" id="IPR036291">
    <property type="entry name" value="NAD(P)-bd_dom_sf"/>
</dbReference>
<dbReference type="EMBL" id="BAABJP010000043">
    <property type="protein sequence ID" value="GAA5169618.1"/>
    <property type="molecule type" value="Genomic_DNA"/>
</dbReference>
<dbReference type="Pfam" id="PF13561">
    <property type="entry name" value="adh_short_C2"/>
    <property type="match status" value="1"/>
</dbReference>
<comment type="similarity">
    <text evidence="1">Belongs to the short-chain dehydrogenases/reductases (SDR) family.</text>
</comment>
<dbReference type="PANTHER" id="PTHR24321:SF14">
    <property type="entry name" value="SHORT-CHAIN TYPE DEHYDROGENASE_REDUCTASE BLR2146-RELATED"/>
    <property type="match status" value="1"/>
</dbReference>
<sequence length="265" mass="26337">MLDGQVALVTGAGSGIGAASAAALARAGAAVAVTDLDVASARAVADRITADGGRARAFGLDVTQEADWIGALERTSDELGTVTVLHSNAALTTRDAFMGDRGVVDLSVELFDQVMAVNLRGGMLGCKHAVPGMLAAGGGSIVLTSSVKGLTGSAHRTAYSVSKGGLDALVRAVATGYGKGGVRCNAIAPGIVATDAIAAVPAEQRRALEDAHLTPRLGRAEDIANAVVFLASEQAAFITGQVICVDGGLAAHTPALSPPGSRVSG</sequence>
<gene>
    <name evidence="3" type="ORF">GCM10023321_65520</name>
</gene>
<evidence type="ECO:0000256" key="2">
    <source>
        <dbReference type="ARBA" id="ARBA00023002"/>
    </source>
</evidence>
<evidence type="ECO:0000256" key="1">
    <source>
        <dbReference type="ARBA" id="ARBA00006484"/>
    </source>
</evidence>
<protein>
    <submittedName>
        <fullName evidence="3">SDR family oxidoreductase</fullName>
    </submittedName>
</protein>
<reference evidence="4" key="1">
    <citation type="journal article" date="2019" name="Int. J. Syst. Evol. Microbiol.">
        <title>The Global Catalogue of Microorganisms (GCM) 10K type strain sequencing project: providing services to taxonomists for standard genome sequencing and annotation.</title>
        <authorList>
            <consortium name="The Broad Institute Genomics Platform"/>
            <consortium name="The Broad Institute Genome Sequencing Center for Infectious Disease"/>
            <person name="Wu L."/>
            <person name="Ma J."/>
        </authorList>
    </citation>
    <scope>NUCLEOTIDE SEQUENCE [LARGE SCALE GENOMIC DNA]</scope>
    <source>
        <strain evidence="4">JCM 18303</strain>
    </source>
</reference>
<proteinExistence type="inferred from homology"/>
<dbReference type="PRINTS" id="PR00081">
    <property type="entry name" value="GDHRDH"/>
</dbReference>
<keyword evidence="4" id="KW-1185">Reference proteome</keyword>
<dbReference type="Proteomes" id="UP001428817">
    <property type="component" value="Unassembled WGS sequence"/>
</dbReference>
<organism evidence="3 4">
    <name type="scientific">Pseudonocardia eucalypti</name>
    <dbReference type="NCBI Taxonomy" id="648755"/>
    <lineage>
        <taxon>Bacteria</taxon>
        <taxon>Bacillati</taxon>
        <taxon>Actinomycetota</taxon>
        <taxon>Actinomycetes</taxon>
        <taxon>Pseudonocardiales</taxon>
        <taxon>Pseudonocardiaceae</taxon>
        <taxon>Pseudonocardia</taxon>
    </lineage>
</organism>
<name>A0ABP9QYT0_9PSEU</name>
<dbReference type="InterPro" id="IPR020904">
    <property type="entry name" value="Sc_DH/Rdtase_CS"/>
</dbReference>
<dbReference type="Gene3D" id="3.40.50.720">
    <property type="entry name" value="NAD(P)-binding Rossmann-like Domain"/>
    <property type="match status" value="1"/>
</dbReference>
<comment type="caution">
    <text evidence="3">The sequence shown here is derived from an EMBL/GenBank/DDBJ whole genome shotgun (WGS) entry which is preliminary data.</text>
</comment>
<evidence type="ECO:0000313" key="4">
    <source>
        <dbReference type="Proteomes" id="UP001428817"/>
    </source>
</evidence>
<dbReference type="PANTHER" id="PTHR24321">
    <property type="entry name" value="DEHYDROGENASES, SHORT CHAIN"/>
    <property type="match status" value="1"/>
</dbReference>
<dbReference type="InterPro" id="IPR002347">
    <property type="entry name" value="SDR_fam"/>
</dbReference>